<dbReference type="KEGG" id="vg:1260233"/>
<gene>
    <name evidence="1" type="primary">51</name>
    <name evidence="1" type="ORF">PBI_BARNYARD_51</name>
</gene>
<sequence>MNKLEAAQRLINVVCGETWGDGNLVMNVGVGYAEPGYHDDETVWVLGSWWTRVKTQNELHSQEGALEMHRLSAALERIGVEVEWYDEWEQCSHCHRIFRTSGDSYFWKQFGVLLPDGDWLCGTCAIDPEFIDDVLAPLIDNPHNRVSFCDASVLEQNGWTRYNADAYQSGWHPGMDADPRTVFAEIQERMPEHNVLFFKDEASQFYSEWSAFTKPKPVEDDGDMYVGYATGEYGE</sequence>
<proteinExistence type="predicted"/>
<evidence type="ECO:0000313" key="1">
    <source>
        <dbReference type="EMBL" id="AAN02105.1"/>
    </source>
</evidence>
<reference evidence="1 2" key="1">
    <citation type="journal article" date="2003" name="Cell">
        <title>Origins of highly mosaic mycobacteriophage genomes.</title>
        <authorList>
            <person name="Pedulla M.L."/>
            <person name="Ford M.E."/>
            <person name="Houtz J.M."/>
            <person name="Karthikeyan T."/>
            <person name="Wadsworth C."/>
            <person name="Lewis J.A."/>
            <person name="Jacobs-Sera D."/>
            <person name="Falbo J."/>
            <person name="Gross J."/>
            <person name="Pannunzio N.R."/>
            <person name="Brucker W."/>
            <person name="Kumar V."/>
            <person name="Kandasamy J."/>
            <person name="Keenan L."/>
            <person name="Bardarov S."/>
            <person name="Kriakov J."/>
            <person name="Lawrence J.G."/>
            <person name="Jacobs W.R. Jr."/>
            <person name="Hendrix R.W."/>
            <person name="Hatfull G.F."/>
        </authorList>
    </citation>
    <scope>NUCLEOTIDE SEQUENCE</scope>
</reference>
<dbReference type="Proteomes" id="UP000000731">
    <property type="component" value="Segment"/>
</dbReference>
<protein>
    <submittedName>
        <fullName evidence="1">Uncharacterized protein</fullName>
    </submittedName>
</protein>
<dbReference type="EMBL" id="AY129339">
    <property type="protein sequence ID" value="AAN02105.1"/>
    <property type="molecule type" value="Genomic_DNA"/>
</dbReference>
<keyword evidence="2" id="KW-1185">Reference proteome</keyword>
<organism evidence="1 2">
    <name type="scientific">Mycobacterium phage Barnyard</name>
    <dbReference type="NCBI Taxonomy" id="205880"/>
    <lineage>
        <taxon>Viruses</taxon>
        <taxon>Duplodnaviria</taxon>
        <taxon>Heunggongvirae</taxon>
        <taxon>Uroviricota</taxon>
        <taxon>Caudoviricetes</taxon>
        <taxon>Barnyardvirus</taxon>
        <taxon>Barnyardvirus barnyard</taxon>
    </lineage>
</organism>
<evidence type="ECO:0000313" key="2">
    <source>
        <dbReference type="Proteomes" id="UP000000731"/>
    </source>
</evidence>
<accession>Q856C1</accession>
<name>Q856C1_9CAUD</name>
<dbReference type="RefSeq" id="NP_818589.1">
    <property type="nucleotide sequence ID" value="NC_004689.1"/>
</dbReference>